<organism evidence="6 7">
    <name type="scientific">Flavonifractor plautii ATCC 29863</name>
    <dbReference type="NCBI Taxonomy" id="411475"/>
    <lineage>
        <taxon>Bacteria</taxon>
        <taxon>Bacillati</taxon>
        <taxon>Bacillota</taxon>
        <taxon>Clostridia</taxon>
        <taxon>Eubacteriales</taxon>
        <taxon>Oscillospiraceae</taxon>
        <taxon>Flavonifractor</taxon>
    </lineage>
</organism>
<dbReference type="Gene3D" id="1.10.150.130">
    <property type="match status" value="1"/>
</dbReference>
<sequence length="348" mass="39087">MAAEFEREAQAGEVISRAEKRQQQAQEAEEAAKIQTLRQYGEMVFMPAKSVTMSENSRSTYQGNLDKWIYPALGDFKMPEVTSAQITALLLDMQSKSKAHSTVVKAYTILNSLFKMAYLADAIPRNPMDKVARPKPRKGEAKPKEPEAYTAQEVGEILASLENEPLKWQTFIRLLIDTGVRRGEACGLQWQDIDFKQSTATIRRNLCYTPKKGVYIDTPKSDKSRVVDLGPDTLVLLRQLRTDQASRAMSAFVFTQEGSPEPMHPTSPTHYFRQFSRRYGIQDFHPHKLRHTFASVAITAGADVASVSEALGHSDKAVTLRMYTHADAESRRRASQIFRDAIKKAGQG</sequence>
<keyword evidence="3" id="KW-0233">DNA recombination</keyword>
<evidence type="ECO:0000256" key="4">
    <source>
        <dbReference type="SAM" id="MobiDB-lite"/>
    </source>
</evidence>
<dbReference type="Proteomes" id="UP000004459">
    <property type="component" value="Unassembled WGS sequence"/>
</dbReference>
<name>G9YPB3_FLAPL</name>
<dbReference type="InterPro" id="IPR013762">
    <property type="entry name" value="Integrase-like_cat_sf"/>
</dbReference>
<dbReference type="AlphaFoldDB" id="G9YPB3"/>
<dbReference type="PANTHER" id="PTHR30349">
    <property type="entry name" value="PHAGE INTEGRASE-RELATED"/>
    <property type="match status" value="1"/>
</dbReference>
<dbReference type="InterPro" id="IPR050090">
    <property type="entry name" value="Tyrosine_recombinase_XerCD"/>
</dbReference>
<dbReference type="Pfam" id="PF00589">
    <property type="entry name" value="Phage_integrase"/>
    <property type="match status" value="1"/>
</dbReference>
<feature type="region of interest" description="Disordered" evidence="4">
    <location>
        <begin position="1"/>
        <end position="27"/>
    </location>
</feature>
<keyword evidence="2" id="KW-0238">DNA-binding</keyword>
<feature type="region of interest" description="Disordered" evidence="4">
    <location>
        <begin position="129"/>
        <end position="148"/>
    </location>
</feature>
<feature type="domain" description="Tyr recombinase" evidence="5">
    <location>
        <begin position="144"/>
        <end position="336"/>
    </location>
</feature>
<dbReference type="CDD" id="cd01189">
    <property type="entry name" value="INT_ICEBs1_C_like"/>
    <property type="match status" value="1"/>
</dbReference>
<dbReference type="InterPro" id="IPR010998">
    <property type="entry name" value="Integrase_recombinase_N"/>
</dbReference>
<evidence type="ECO:0000256" key="1">
    <source>
        <dbReference type="ARBA" id="ARBA00008857"/>
    </source>
</evidence>
<feature type="compositionally biased region" description="Basic and acidic residues" evidence="4">
    <location>
        <begin position="1"/>
        <end position="22"/>
    </location>
</feature>
<evidence type="ECO:0000259" key="5">
    <source>
        <dbReference type="PROSITE" id="PS51898"/>
    </source>
</evidence>
<comment type="caution">
    <text evidence="6">The sequence shown here is derived from an EMBL/GenBank/DDBJ whole genome shotgun (WGS) entry which is preliminary data.</text>
</comment>
<reference evidence="6 7" key="1">
    <citation type="submission" date="2011-08" db="EMBL/GenBank/DDBJ databases">
        <authorList>
            <person name="Weinstock G."/>
            <person name="Sodergren E."/>
            <person name="Clifton S."/>
            <person name="Fulton L."/>
            <person name="Fulton B."/>
            <person name="Courtney L."/>
            <person name="Fronick C."/>
            <person name="Harrison M."/>
            <person name="Strong C."/>
            <person name="Farmer C."/>
            <person name="Delahaunty K."/>
            <person name="Markovic C."/>
            <person name="Hall O."/>
            <person name="Minx P."/>
            <person name="Tomlinson C."/>
            <person name="Mitreva M."/>
            <person name="Hou S."/>
            <person name="Chen J."/>
            <person name="Wollam A."/>
            <person name="Pepin K.H."/>
            <person name="Johnson M."/>
            <person name="Bhonagiri V."/>
            <person name="Zhang X."/>
            <person name="Suruliraj S."/>
            <person name="Warren W."/>
            <person name="Chinwalla A."/>
            <person name="Mardis E.R."/>
            <person name="Wilson R.K."/>
        </authorList>
    </citation>
    <scope>NUCLEOTIDE SEQUENCE [LARGE SCALE GENOMIC DNA]</scope>
    <source>
        <strain evidence="6 7">ATCC 29863</strain>
    </source>
</reference>
<evidence type="ECO:0000256" key="2">
    <source>
        <dbReference type="ARBA" id="ARBA00023125"/>
    </source>
</evidence>
<protein>
    <submittedName>
        <fullName evidence="6">Site-specific recombinase, phage integrase family</fullName>
    </submittedName>
</protein>
<dbReference type="HOGENOM" id="CLU_027562_17_1_9"/>
<dbReference type="PANTHER" id="PTHR30349:SF64">
    <property type="entry name" value="PROPHAGE INTEGRASE INTD-RELATED"/>
    <property type="match status" value="1"/>
</dbReference>
<accession>G9YPB3</accession>
<dbReference type="GO" id="GO:0003677">
    <property type="term" value="F:DNA binding"/>
    <property type="evidence" value="ECO:0007669"/>
    <property type="project" value="UniProtKB-KW"/>
</dbReference>
<dbReference type="Gene3D" id="1.10.443.10">
    <property type="entry name" value="Intergrase catalytic core"/>
    <property type="match status" value="1"/>
</dbReference>
<dbReference type="GO" id="GO:0015074">
    <property type="term" value="P:DNA integration"/>
    <property type="evidence" value="ECO:0007669"/>
    <property type="project" value="InterPro"/>
</dbReference>
<dbReference type="InterPro" id="IPR002104">
    <property type="entry name" value="Integrase_catalytic"/>
</dbReference>
<dbReference type="PROSITE" id="PS51898">
    <property type="entry name" value="TYR_RECOMBINASE"/>
    <property type="match status" value="1"/>
</dbReference>
<evidence type="ECO:0000313" key="6">
    <source>
        <dbReference type="EMBL" id="EHM52772.1"/>
    </source>
</evidence>
<dbReference type="GO" id="GO:0006310">
    <property type="term" value="P:DNA recombination"/>
    <property type="evidence" value="ECO:0007669"/>
    <property type="project" value="UniProtKB-KW"/>
</dbReference>
<dbReference type="InterPro" id="IPR011010">
    <property type="entry name" value="DNA_brk_join_enz"/>
</dbReference>
<evidence type="ECO:0000256" key="3">
    <source>
        <dbReference type="ARBA" id="ARBA00023172"/>
    </source>
</evidence>
<evidence type="ECO:0000313" key="7">
    <source>
        <dbReference type="Proteomes" id="UP000004459"/>
    </source>
</evidence>
<dbReference type="EMBL" id="AGCK01000094">
    <property type="protein sequence ID" value="EHM52772.1"/>
    <property type="molecule type" value="Genomic_DNA"/>
</dbReference>
<dbReference type="PATRIC" id="fig|411475.3.peg.1167"/>
<feature type="compositionally biased region" description="Basic and acidic residues" evidence="4">
    <location>
        <begin position="129"/>
        <end position="147"/>
    </location>
</feature>
<proteinExistence type="inferred from homology"/>
<comment type="similarity">
    <text evidence="1">Belongs to the 'phage' integrase family.</text>
</comment>
<dbReference type="SUPFAM" id="SSF56349">
    <property type="entry name" value="DNA breaking-rejoining enzymes"/>
    <property type="match status" value="1"/>
</dbReference>
<gene>
    <name evidence="6" type="ORF">HMPREF0372_01351</name>
</gene>